<protein>
    <submittedName>
        <fullName evidence="2">Tryptophan synthase beta subunit-like PLP-dependent enzyme</fullName>
    </submittedName>
</protein>
<dbReference type="AlphaFoldDB" id="A0AAE0IRY9"/>
<dbReference type="InterPro" id="IPR001926">
    <property type="entry name" value="TrpB-like_PALP"/>
</dbReference>
<dbReference type="Proteomes" id="UP001283341">
    <property type="component" value="Unassembled WGS sequence"/>
</dbReference>
<dbReference type="EMBL" id="JAUEDM010000001">
    <property type="protein sequence ID" value="KAK3329950.1"/>
    <property type="molecule type" value="Genomic_DNA"/>
</dbReference>
<evidence type="ECO:0000313" key="3">
    <source>
        <dbReference type="Proteomes" id="UP001283341"/>
    </source>
</evidence>
<accession>A0AAE0IRY9</accession>
<evidence type="ECO:0000259" key="1">
    <source>
        <dbReference type="Pfam" id="PF00291"/>
    </source>
</evidence>
<gene>
    <name evidence="2" type="ORF">B0H66DRAFT_542428</name>
</gene>
<dbReference type="Gene3D" id="3.40.50.1100">
    <property type="match status" value="2"/>
</dbReference>
<keyword evidence="3" id="KW-1185">Reference proteome</keyword>
<dbReference type="CDD" id="cd00640">
    <property type="entry name" value="Trp-synth-beta_II"/>
    <property type="match status" value="1"/>
</dbReference>
<comment type="caution">
    <text evidence="2">The sequence shown here is derived from an EMBL/GenBank/DDBJ whole genome shotgun (WGS) entry which is preliminary data.</text>
</comment>
<name>A0AAE0IRY9_9PEZI</name>
<dbReference type="Pfam" id="PF00291">
    <property type="entry name" value="PALP"/>
    <property type="match status" value="1"/>
</dbReference>
<dbReference type="InterPro" id="IPR036052">
    <property type="entry name" value="TrpB-like_PALP_sf"/>
</dbReference>
<organism evidence="2 3">
    <name type="scientific">Apodospora peruviana</name>
    <dbReference type="NCBI Taxonomy" id="516989"/>
    <lineage>
        <taxon>Eukaryota</taxon>
        <taxon>Fungi</taxon>
        <taxon>Dikarya</taxon>
        <taxon>Ascomycota</taxon>
        <taxon>Pezizomycotina</taxon>
        <taxon>Sordariomycetes</taxon>
        <taxon>Sordariomycetidae</taxon>
        <taxon>Sordariales</taxon>
        <taxon>Lasiosphaeriaceae</taxon>
        <taxon>Apodospora</taxon>
    </lineage>
</organism>
<reference evidence="2" key="2">
    <citation type="submission" date="2023-06" db="EMBL/GenBank/DDBJ databases">
        <authorList>
            <consortium name="Lawrence Berkeley National Laboratory"/>
            <person name="Haridas S."/>
            <person name="Hensen N."/>
            <person name="Bonometti L."/>
            <person name="Westerberg I."/>
            <person name="Brannstrom I.O."/>
            <person name="Guillou S."/>
            <person name="Cros-Aarteil S."/>
            <person name="Calhoun S."/>
            <person name="Kuo A."/>
            <person name="Mondo S."/>
            <person name="Pangilinan J."/>
            <person name="Riley R."/>
            <person name="Labutti K."/>
            <person name="Andreopoulos B."/>
            <person name="Lipzen A."/>
            <person name="Chen C."/>
            <person name="Yanf M."/>
            <person name="Daum C."/>
            <person name="Ng V."/>
            <person name="Clum A."/>
            <person name="Steindorff A."/>
            <person name="Ohm R."/>
            <person name="Martin F."/>
            <person name="Silar P."/>
            <person name="Natvig D."/>
            <person name="Lalanne C."/>
            <person name="Gautier V."/>
            <person name="Ament-Velasquez S.L."/>
            <person name="Kruys A."/>
            <person name="Hutchinson M.I."/>
            <person name="Powell A.J."/>
            <person name="Barry K."/>
            <person name="Miller A.N."/>
            <person name="Grigoriev I.V."/>
            <person name="Debuchy R."/>
            <person name="Gladieux P."/>
            <person name="Thoren M.H."/>
            <person name="Johannesson H."/>
        </authorList>
    </citation>
    <scope>NUCLEOTIDE SEQUENCE</scope>
    <source>
        <strain evidence="2">CBS 118394</strain>
    </source>
</reference>
<sequence length="399" mass="43258">MGSSNFLNPSAKQWRHLDNECDPQTGQQQQPSTARLELHKKLPHYSQTPLHSLPSVAKELGLGHVLLKDESSRFGLPSFKILAASWAVYRAVTEQVQDSDSRDVEVQSLSTIGKQARGRGLKLLTCTAGNWGRAVARMAEYMGVPVVVYVASNMPEMTRNLIRGEGAEVVPVDGGYDDAVAAMKVEAEKDGYLMVVDIAWEGYETIPQWVIEGYQTMLEESDAQVLAATESQAVTHAIIPCGCGSVAQAVTQHFKSAAREQQRELANASVIAVEPTAAACLMASLRRGEMTSVSTEEHCIMNGMNAGVLSTTAWPVLKQGVDVSVVVSDFESHNAVKDLDRRGIQAGPCGAACLAALRRLCETAKEDCMLNERSVVVLYCTEGAREYELPLAESGDDDR</sequence>
<evidence type="ECO:0000313" key="2">
    <source>
        <dbReference type="EMBL" id="KAK3329950.1"/>
    </source>
</evidence>
<dbReference type="SUPFAM" id="SSF53686">
    <property type="entry name" value="Tryptophan synthase beta subunit-like PLP-dependent enzymes"/>
    <property type="match status" value="1"/>
</dbReference>
<dbReference type="PANTHER" id="PTHR42937">
    <property type="match status" value="1"/>
</dbReference>
<reference evidence="2" key="1">
    <citation type="journal article" date="2023" name="Mol. Phylogenet. Evol.">
        <title>Genome-scale phylogeny and comparative genomics of the fungal order Sordariales.</title>
        <authorList>
            <person name="Hensen N."/>
            <person name="Bonometti L."/>
            <person name="Westerberg I."/>
            <person name="Brannstrom I.O."/>
            <person name="Guillou S."/>
            <person name="Cros-Aarteil S."/>
            <person name="Calhoun S."/>
            <person name="Haridas S."/>
            <person name="Kuo A."/>
            <person name="Mondo S."/>
            <person name="Pangilinan J."/>
            <person name="Riley R."/>
            <person name="LaButti K."/>
            <person name="Andreopoulos B."/>
            <person name="Lipzen A."/>
            <person name="Chen C."/>
            <person name="Yan M."/>
            <person name="Daum C."/>
            <person name="Ng V."/>
            <person name="Clum A."/>
            <person name="Steindorff A."/>
            <person name="Ohm R.A."/>
            <person name="Martin F."/>
            <person name="Silar P."/>
            <person name="Natvig D.O."/>
            <person name="Lalanne C."/>
            <person name="Gautier V."/>
            <person name="Ament-Velasquez S.L."/>
            <person name="Kruys A."/>
            <person name="Hutchinson M.I."/>
            <person name="Powell A.J."/>
            <person name="Barry K."/>
            <person name="Miller A.N."/>
            <person name="Grigoriev I.V."/>
            <person name="Debuchy R."/>
            <person name="Gladieux P."/>
            <person name="Hiltunen Thoren M."/>
            <person name="Johannesson H."/>
        </authorList>
    </citation>
    <scope>NUCLEOTIDE SEQUENCE</scope>
    <source>
        <strain evidence="2">CBS 118394</strain>
    </source>
</reference>
<dbReference type="NCBIfam" id="NF006058">
    <property type="entry name" value="PRK08206.1"/>
    <property type="match status" value="1"/>
</dbReference>
<feature type="domain" description="Tryptophan synthase beta chain-like PALP" evidence="1">
    <location>
        <begin position="43"/>
        <end position="375"/>
    </location>
</feature>
<dbReference type="PANTHER" id="PTHR42937:SF1">
    <property type="entry name" value="DIAMINOPROPIONATE AMMONIA-LYASE"/>
    <property type="match status" value="1"/>
</dbReference>
<proteinExistence type="predicted"/>